<dbReference type="InterPro" id="IPR011766">
    <property type="entry name" value="TPP_enzyme_TPP-bd"/>
</dbReference>
<dbReference type="InterPro" id="IPR012000">
    <property type="entry name" value="Thiamin_PyroP_enz_cen_dom"/>
</dbReference>
<dbReference type="Pfam" id="PF02776">
    <property type="entry name" value="TPP_enzyme_N"/>
    <property type="match status" value="1"/>
</dbReference>
<dbReference type="SUPFAM" id="SSF52467">
    <property type="entry name" value="DHS-like NAD/FAD-binding domain"/>
    <property type="match status" value="1"/>
</dbReference>
<keyword evidence="4" id="KW-0812">Transmembrane</keyword>
<protein>
    <submittedName>
        <fullName evidence="8">Thiamine pyrophosphate-binding protein</fullName>
    </submittedName>
</protein>
<comment type="similarity">
    <text evidence="1 3">Belongs to the TPP enzyme family.</text>
</comment>
<comment type="caution">
    <text evidence="8">The sequence shown here is derived from an EMBL/GenBank/DDBJ whole genome shotgun (WGS) entry which is preliminary data.</text>
</comment>
<evidence type="ECO:0000259" key="6">
    <source>
        <dbReference type="Pfam" id="PF02775"/>
    </source>
</evidence>
<dbReference type="InterPro" id="IPR012001">
    <property type="entry name" value="Thiamin_PyroP_enz_TPP-bd_dom"/>
</dbReference>
<evidence type="ECO:0000256" key="3">
    <source>
        <dbReference type="RuleBase" id="RU362132"/>
    </source>
</evidence>
<keyword evidence="4" id="KW-1133">Transmembrane helix</keyword>
<dbReference type="Pfam" id="PF02775">
    <property type="entry name" value="TPP_enzyme_C"/>
    <property type="match status" value="1"/>
</dbReference>
<dbReference type="Proteomes" id="UP001156441">
    <property type="component" value="Unassembled WGS sequence"/>
</dbReference>
<dbReference type="SUPFAM" id="SSF52518">
    <property type="entry name" value="Thiamin diphosphate-binding fold (THDP-binding)"/>
    <property type="match status" value="2"/>
</dbReference>
<dbReference type="Gene3D" id="3.40.50.1220">
    <property type="entry name" value="TPP-binding domain"/>
    <property type="match status" value="1"/>
</dbReference>
<organism evidence="8 9">
    <name type="scientific">Actinophytocola gossypii</name>
    <dbReference type="NCBI Taxonomy" id="2812003"/>
    <lineage>
        <taxon>Bacteria</taxon>
        <taxon>Bacillati</taxon>
        <taxon>Actinomycetota</taxon>
        <taxon>Actinomycetes</taxon>
        <taxon>Pseudonocardiales</taxon>
        <taxon>Pseudonocardiaceae</taxon>
    </lineage>
</organism>
<feature type="transmembrane region" description="Helical" evidence="4">
    <location>
        <begin position="421"/>
        <end position="442"/>
    </location>
</feature>
<proteinExistence type="inferred from homology"/>
<dbReference type="PANTHER" id="PTHR18968">
    <property type="entry name" value="THIAMINE PYROPHOSPHATE ENZYMES"/>
    <property type="match status" value="1"/>
</dbReference>
<keyword evidence="4" id="KW-0472">Membrane</keyword>
<dbReference type="Pfam" id="PF00205">
    <property type="entry name" value="TPP_enzyme_M"/>
    <property type="match status" value="1"/>
</dbReference>
<evidence type="ECO:0000313" key="8">
    <source>
        <dbReference type="EMBL" id="MCT2583119.1"/>
    </source>
</evidence>
<gene>
    <name evidence="8" type="ORF">JT362_08320</name>
</gene>
<dbReference type="InterPro" id="IPR045229">
    <property type="entry name" value="TPP_enz"/>
</dbReference>
<feature type="domain" description="Thiamine pyrophosphate enzyme TPP-binding" evidence="6">
    <location>
        <begin position="400"/>
        <end position="549"/>
    </location>
</feature>
<sequence>MDLNTSRTRRAPLRTVDHMVSYLVRAAGVRHMFGVHGANIEDLYDAASGSGLPISAVIAKHEFAAGTMADGYHRTGNRIAVVTATSGGGALNLVAALGEAYASEVPVLALVGQPPTALEGRGAFQDQSGVSGSIDCRAVFSPVSRFCERVGKPEDVAHLLPAALAAAVGSPAGPAVLLLPKDIQQATLSTPDWDEPAVTSRTAGVSGTLRWRLRTGRVVIIAGSGVIRANARAELAALAEALDAGVAVEADAKDAFDNHSHRFLGVAGTMGHPSVRRALLAATSCVLAGTRLPHGSRLGLEDLLATRELVAFHDQPPYVHDERALLVDGDLRANLLATTTMLGGRDTAAPSEVARGTTERQRAEVDHLPLPERSGDQLGCREVLEVISAVLPVDANVVSDAGNAGAAVVHFLPTPRRGRQVLAMGMGGMGFSFGAGLGAAFATGKRTYVLAGDGSFFMHGMEVHTAVEYHLPVTFVVFNNNAHAMCVTREDLYYPGVPSHNRFTPTSIGAGVDAMFPSLAVHTVRARTGLDACRDFLLDAESRGGPTLVCVELDTDEIPPFLPFLRHEAVREAS</sequence>
<keyword evidence="2 3" id="KW-0786">Thiamine pyrophosphate</keyword>
<evidence type="ECO:0000256" key="1">
    <source>
        <dbReference type="ARBA" id="ARBA00007812"/>
    </source>
</evidence>
<dbReference type="EMBL" id="JAFFZE010000009">
    <property type="protein sequence ID" value="MCT2583119.1"/>
    <property type="molecule type" value="Genomic_DNA"/>
</dbReference>
<dbReference type="PANTHER" id="PTHR18968:SF13">
    <property type="entry name" value="ACETOLACTATE SYNTHASE CATALYTIC SUBUNIT, MITOCHONDRIAL"/>
    <property type="match status" value="1"/>
</dbReference>
<keyword evidence="9" id="KW-1185">Reference proteome</keyword>
<name>A0ABT2J769_9PSEU</name>
<evidence type="ECO:0000259" key="5">
    <source>
        <dbReference type="Pfam" id="PF00205"/>
    </source>
</evidence>
<evidence type="ECO:0000256" key="2">
    <source>
        <dbReference type="ARBA" id="ARBA00023052"/>
    </source>
</evidence>
<feature type="domain" description="Thiamine pyrophosphate enzyme central" evidence="5">
    <location>
        <begin position="217"/>
        <end position="300"/>
    </location>
</feature>
<dbReference type="CDD" id="cd00568">
    <property type="entry name" value="TPP_enzymes"/>
    <property type="match status" value="1"/>
</dbReference>
<evidence type="ECO:0000313" key="9">
    <source>
        <dbReference type="Proteomes" id="UP001156441"/>
    </source>
</evidence>
<evidence type="ECO:0000256" key="4">
    <source>
        <dbReference type="SAM" id="Phobius"/>
    </source>
</evidence>
<dbReference type="InterPro" id="IPR029035">
    <property type="entry name" value="DHS-like_NAD/FAD-binding_dom"/>
</dbReference>
<evidence type="ECO:0000259" key="7">
    <source>
        <dbReference type="Pfam" id="PF02776"/>
    </source>
</evidence>
<reference evidence="8 9" key="1">
    <citation type="submission" date="2021-02" db="EMBL/GenBank/DDBJ databases">
        <title>Actinophytocola xerophila sp. nov., isolated from soil of cotton cropping field.</title>
        <authorList>
            <person name="Huang R."/>
            <person name="Chen X."/>
            <person name="Ge X."/>
            <person name="Liu W."/>
        </authorList>
    </citation>
    <scope>NUCLEOTIDE SEQUENCE [LARGE SCALE GENOMIC DNA]</scope>
    <source>
        <strain evidence="8 9">S1-96</strain>
    </source>
</reference>
<dbReference type="RefSeq" id="WP_260190489.1">
    <property type="nucleotide sequence ID" value="NZ_JAFFZE010000009.1"/>
</dbReference>
<accession>A0ABT2J769</accession>
<feature type="domain" description="Thiamine pyrophosphate enzyme N-terminal TPP-binding" evidence="7">
    <location>
        <begin position="15"/>
        <end position="127"/>
    </location>
</feature>
<dbReference type="InterPro" id="IPR029061">
    <property type="entry name" value="THDP-binding"/>
</dbReference>
<dbReference type="Gene3D" id="3.40.50.970">
    <property type="match status" value="2"/>
</dbReference>
<dbReference type="CDD" id="cd07035">
    <property type="entry name" value="TPP_PYR_POX_like"/>
    <property type="match status" value="1"/>
</dbReference>